<evidence type="ECO:0000313" key="1">
    <source>
        <dbReference type="Proteomes" id="UP000887565"/>
    </source>
</evidence>
<reference evidence="2" key="1">
    <citation type="submission" date="2022-11" db="UniProtKB">
        <authorList>
            <consortium name="WormBaseParasite"/>
        </authorList>
    </citation>
    <scope>IDENTIFICATION</scope>
</reference>
<protein>
    <submittedName>
        <fullName evidence="2">Uncharacterized protein</fullName>
    </submittedName>
</protein>
<name>A0A915KTM5_ROMCU</name>
<organism evidence="1 2">
    <name type="scientific">Romanomermis culicivorax</name>
    <name type="common">Nematode worm</name>
    <dbReference type="NCBI Taxonomy" id="13658"/>
    <lineage>
        <taxon>Eukaryota</taxon>
        <taxon>Metazoa</taxon>
        <taxon>Ecdysozoa</taxon>
        <taxon>Nematoda</taxon>
        <taxon>Enoplea</taxon>
        <taxon>Dorylaimia</taxon>
        <taxon>Mermithida</taxon>
        <taxon>Mermithoidea</taxon>
        <taxon>Mermithidae</taxon>
        <taxon>Romanomermis</taxon>
    </lineage>
</organism>
<dbReference type="AlphaFoldDB" id="A0A915KTM5"/>
<evidence type="ECO:0000313" key="2">
    <source>
        <dbReference type="WBParaSite" id="nRc.2.0.1.t41477-RA"/>
    </source>
</evidence>
<keyword evidence="1" id="KW-1185">Reference proteome</keyword>
<dbReference type="Proteomes" id="UP000887565">
    <property type="component" value="Unplaced"/>
</dbReference>
<proteinExistence type="predicted"/>
<sequence>MTAAAGHRRILRRFVSVRHAFSGSASFIAKKHTQAICSSSIGAVPPCEEHSTYHRAPEHSKSLIDWIWFEEQTSVTGLRNDNNRIESSTSMILY</sequence>
<accession>A0A915KTM5</accession>
<dbReference type="WBParaSite" id="nRc.2.0.1.t41477-RA">
    <property type="protein sequence ID" value="nRc.2.0.1.t41477-RA"/>
    <property type="gene ID" value="nRc.2.0.1.g41477"/>
</dbReference>